<dbReference type="RefSeq" id="WP_114076174.1">
    <property type="nucleotide sequence ID" value="NZ_CP030918.1"/>
</dbReference>
<comment type="similarity">
    <text evidence="1">Belongs to the ROK (NagC/XylR) family.</text>
</comment>
<dbReference type="Gene3D" id="1.10.10.10">
    <property type="entry name" value="Winged helix-like DNA-binding domain superfamily/Winged helix DNA-binding domain"/>
    <property type="match status" value="1"/>
</dbReference>
<dbReference type="Proteomes" id="UP000252023">
    <property type="component" value="Chromosome"/>
</dbReference>
<evidence type="ECO:0000313" key="3">
    <source>
        <dbReference type="Proteomes" id="UP000252023"/>
    </source>
</evidence>
<sequence>MPVRPSNSMRPETMRRHNERLVLTLLRRDGPLARSALAQASGLTPQSMSNIVRDLLARGLIAAEGRVRGRIGQPSVPLSLAPGGAFFLGLQVGRRSARMVLIDFAGAILGQRERRHPQAVPHPDTVLAFATDAAAELTASLPPEAQARVGGLGIAMPFRMWDWGDAFAPWQGRDLRAEAEVATGLPAWLENDASCACAAELIFGRRDLPDDFLHVYIGHYAGGGLVLGGRLWLGPRGNAGAIGSTPVPGGPPALAVPGAAAGAAHAGVTQLLQRASLAALEVRAGRELPQGDPVPDWPLAPAVRARWSAEAGEAIAFAALSAATILDLEAVVIDGAFAPALRTEVVAEVGRALSRLPSAGVVLPEILGGTMGAPARAIGAAGLPLAEGYLLEVISPSPATGG</sequence>
<dbReference type="Pfam" id="PF00480">
    <property type="entry name" value="ROK"/>
    <property type="match status" value="1"/>
</dbReference>
<dbReference type="EMBL" id="CP030918">
    <property type="protein sequence ID" value="AXC49855.1"/>
    <property type="molecule type" value="Genomic_DNA"/>
</dbReference>
<protein>
    <submittedName>
        <fullName evidence="2">ROK family transcriptional regulator</fullName>
    </submittedName>
</protein>
<evidence type="ECO:0000313" key="2">
    <source>
        <dbReference type="EMBL" id="AXC49855.1"/>
    </source>
</evidence>
<dbReference type="InterPro" id="IPR043129">
    <property type="entry name" value="ATPase_NBD"/>
</dbReference>
<dbReference type="SUPFAM" id="SSF46785">
    <property type="entry name" value="Winged helix' DNA-binding domain"/>
    <property type="match status" value="1"/>
</dbReference>
<dbReference type="InterPro" id="IPR000600">
    <property type="entry name" value="ROK"/>
</dbReference>
<dbReference type="KEGG" id="pars:DRW48_09285"/>
<proteinExistence type="inferred from homology"/>
<gene>
    <name evidence="2" type="ORF">DRW48_09285</name>
</gene>
<accession>A0A344PKF0</accession>
<reference evidence="3" key="1">
    <citation type="submission" date="2018-07" db="EMBL/GenBank/DDBJ databases">
        <title>Genome sequencing of Paracoccus sp. SC2-6.</title>
        <authorList>
            <person name="Heo J."/>
            <person name="Kim S.-J."/>
            <person name="Kwon S.-W."/>
        </authorList>
    </citation>
    <scope>NUCLEOTIDE SEQUENCE [LARGE SCALE GENOMIC DNA]</scope>
    <source>
        <strain evidence="3">SC2-6</strain>
    </source>
</reference>
<dbReference type="Gene3D" id="3.30.420.40">
    <property type="match status" value="2"/>
</dbReference>
<dbReference type="InterPro" id="IPR036388">
    <property type="entry name" value="WH-like_DNA-bd_sf"/>
</dbReference>
<name>A0A344PKF0_9RHOB</name>
<dbReference type="PANTHER" id="PTHR18964:SF149">
    <property type="entry name" value="BIFUNCTIONAL UDP-N-ACETYLGLUCOSAMINE 2-EPIMERASE_N-ACETYLMANNOSAMINE KINASE"/>
    <property type="match status" value="1"/>
</dbReference>
<evidence type="ECO:0000256" key="1">
    <source>
        <dbReference type="ARBA" id="ARBA00006479"/>
    </source>
</evidence>
<dbReference type="SUPFAM" id="SSF53067">
    <property type="entry name" value="Actin-like ATPase domain"/>
    <property type="match status" value="1"/>
</dbReference>
<dbReference type="AlphaFoldDB" id="A0A344PKF0"/>
<organism evidence="2 3">
    <name type="scientific">Paracoccus suum</name>
    <dbReference type="NCBI Taxonomy" id="2259340"/>
    <lineage>
        <taxon>Bacteria</taxon>
        <taxon>Pseudomonadati</taxon>
        <taxon>Pseudomonadota</taxon>
        <taxon>Alphaproteobacteria</taxon>
        <taxon>Rhodobacterales</taxon>
        <taxon>Paracoccaceae</taxon>
        <taxon>Paracoccus</taxon>
    </lineage>
</organism>
<dbReference type="Pfam" id="PF13412">
    <property type="entry name" value="HTH_24"/>
    <property type="match status" value="1"/>
</dbReference>
<dbReference type="PANTHER" id="PTHR18964">
    <property type="entry name" value="ROK (REPRESSOR, ORF, KINASE) FAMILY"/>
    <property type="match status" value="1"/>
</dbReference>
<dbReference type="OrthoDB" id="49685at2"/>
<keyword evidence="3" id="KW-1185">Reference proteome</keyword>
<dbReference type="InterPro" id="IPR036390">
    <property type="entry name" value="WH_DNA-bd_sf"/>
</dbReference>